<comment type="subcellular location">
    <subcellularLocation>
        <location evidence="1">Membrane</location>
        <topology evidence="1">Single-pass type II membrane protein</topology>
    </subcellularLocation>
</comment>
<dbReference type="InterPro" id="IPR044174">
    <property type="entry name" value="BC10-like"/>
</dbReference>
<evidence type="ECO:0000256" key="3">
    <source>
        <dbReference type="ARBA" id="ARBA00022679"/>
    </source>
</evidence>
<reference evidence="6" key="1">
    <citation type="submission" date="2021-11" db="EMBL/GenBank/DDBJ databases">
        <authorList>
            <consortium name="Genoscope - CEA"/>
            <person name="William W."/>
        </authorList>
    </citation>
    <scope>NUCLEOTIDE SEQUENCE</scope>
</reference>
<dbReference type="EMBL" id="CAKKNE010000006">
    <property type="protein sequence ID" value="CAH0379097.1"/>
    <property type="molecule type" value="Genomic_DNA"/>
</dbReference>
<protein>
    <submittedName>
        <fullName evidence="6">Uncharacterized protein</fullName>
    </submittedName>
</protein>
<evidence type="ECO:0000256" key="5">
    <source>
        <dbReference type="ARBA" id="ARBA00023180"/>
    </source>
</evidence>
<evidence type="ECO:0000313" key="7">
    <source>
        <dbReference type="Proteomes" id="UP000789595"/>
    </source>
</evidence>
<comment type="caution">
    <text evidence="6">The sequence shown here is derived from an EMBL/GenBank/DDBJ whole genome shotgun (WGS) entry which is preliminary data.</text>
</comment>
<accession>A0A8J2WSH2</accession>
<dbReference type="GO" id="GO:0016757">
    <property type="term" value="F:glycosyltransferase activity"/>
    <property type="evidence" value="ECO:0007669"/>
    <property type="project" value="UniProtKB-KW"/>
</dbReference>
<dbReference type="GO" id="GO:0016020">
    <property type="term" value="C:membrane"/>
    <property type="evidence" value="ECO:0007669"/>
    <property type="project" value="UniProtKB-SubCell"/>
</dbReference>
<name>A0A8J2WSH2_9STRA</name>
<keyword evidence="4" id="KW-0472">Membrane</keyword>
<organism evidence="6 7">
    <name type="scientific">Pelagomonas calceolata</name>
    <dbReference type="NCBI Taxonomy" id="35677"/>
    <lineage>
        <taxon>Eukaryota</taxon>
        <taxon>Sar</taxon>
        <taxon>Stramenopiles</taxon>
        <taxon>Ochrophyta</taxon>
        <taxon>Pelagophyceae</taxon>
        <taxon>Pelagomonadales</taxon>
        <taxon>Pelagomonadaceae</taxon>
        <taxon>Pelagomonas</taxon>
    </lineage>
</organism>
<dbReference type="PANTHER" id="PTHR31042">
    <property type="entry name" value="CORE-2/I-BRANCHING BETA-1,6-N-ACETYLGLUCOSAMINYLTRANSFERASE FAMILY PROTEIN-RELATED"/>
    <property type="match status" value="1"/>
</dbReference>
<sequence>MQTTKRRRRRRRRRASPARCLVGCLCIAILLSIYTALWATSDVETDDAQPRLRGVNRDRMAFLFLVRDQIPTAPIWKAFFDDADEQGARGLYKIYTHPRPGFAYAPSSLFYGTEVTNRTRVKWGAVTVARAEMRLIVSALRDPRTQRSILMSEAGVPLHPFWCLHTYLFSTERSFVASWRTDERRKVLYDFGVEDDLYRKRWRKGHQWVALTRKHMALLDAAQYETFRKAHAMSSRAADFRREWRGPAKEADDTHHCFADEHFAATTLAVHGVEGELVPASPTYISFGAYRREGRRLLAPLDITQPMKRDWRATTYKPADVTRELLDVARGRCRFSTDPAPLADADSTIRTPLSKVTAWAASERDARRECRFLHEDAPCYLMMRKIPKETVPRYLESYKNNLS</sequence>
<evidence type="ECO:0000256" key="4">
    <source>
        <dbReference type="ARBA" id="ARBA00023136"/>
    </source>
</evidence>
<dbReference type="Pfam" id="PF02485">
    <property type="entry name" value="Branch"/>
    <property type="match status" value="1"/>
</dbReference>
<keyword evidence="7" id="KW-1185">Reference proteome</keyword>
<evidence type="ECO:0000313" key="6">
    <source>
        <dbReference type="EMBL" id="CAH0379097.1"/>
    </source>
</evidence>
<keyword evidence="5" id="KW-0325">Glycoprotein</keyword>
<evidence type="ECO:0000256" key="1">
    <source>
        <dbReference type="ARBA" id="ARBA00004606"/>
    </source>
</evidence>
<gene>
    <name evidence="6" type="ORF">PECAL_6P06980</name>
</gene>
<dbReference type="Proteomes" id="UP000789595">
    <property type="component" value="Unassembled WGS sequence"/>
</dbReference>
<dbReference type="AlphaFoldDB" id="A0A8J2WSH2"/>
<keyword evidence="3" id="KW-0808">Transferase</keyword>
<keyword evidence="2" id="KW-0328">Glycosyltransferase</keyword>
<dbReference type="InterPro" id="IPR003406">
    <property type="entry name" value="Glyco_trans_14"/>
</dbReference>
<proteinExistence type="predicted"/>
<dbReference type="OrthoDB" id="191334at2759"/>
<evidence type="ECO:0000256" key="2">
    <source>
        <dbReference type="ARBA" id="ARBA00022676"/>
    </source>
</evidence>
<dbReference type="PANTHER" id="PTHR31042:SF8">
    <property type="entry name" value="CORE-2_I-BRANCHING BETA-1,6-N-ACETYLGLUCOSAMINYLTRANSFERASE FAMILY PROTEIN"/>
    <property type="match status" value="1"/>
</dbReference>